<protein>
    <recommendedName>
        <fullName evidence="3">Aminotransferase class I/classII large domain-containing protein</fullName>
    </recommendedName>
</protein>
<dbReference type="Pfam" id="PF00155">
    <property type="entry name" value="Aminotran_1_2"/>
    <property type="match status" value="1"/>
</dbReference>
<dbReference type="Proteomes" id="UP000279236">
    <property type="component" value="Unassembled WGS sequence"/>
</dbReference>
<sequence length="545" mass="59736">MTASSSTTTTVREQSPPKRYSLQNAAGLSLLPASEPIGCNSLISCLTHLSLSSLPPSPTTPRTPGTPGRGPRVTRFPPAPDPRPTSALGTREEQRRIYLGPKLSDRATGGPDAGPLIERFSCLFKDQYNCKTNPRGIVSLGVAENFLLEKECLEYFTQAFANNFLSSDLGYGDSLWGSRRINRVLADFLNDWFSPAEAVQPEQLITGVGCSAVLDQLFHTLMDEGEAVLLAGPYYTGFDRDLIGRARVRLVPVEVPEGDGAFAPETLKAFGAKMDELAKEGVTVRAVIVCNPHNPLGRPYPRETLLSYAKFCEERDLHLVSDEIYALSVYDNPSFPDAVPFTSMLSLDVERELGIPFDRARVHVVYGMSKECVVFGRMGTLLTLSFCANGLRVGSLISQANPLLLRAMANTSMLMKISSPADVIWSTLLADTEKLTEFVALNRERLTEAAQFVRDWFEARGVQVANSNAGNFVWVDLGGHLGFRQQAEEKRVFQQLLDGGVYVAPGCAYHNPTAGWYRITFSVARDNLEVGLGKMERILGLSLIA</sequence>
<gene>
    <name evidence="4" type="ORF">EHS24_001868</name>
</gene>
<evidence type="ECO:0000256" key="1">
    <source>
        <dbReference type="ARBA" id="ARBA00022898"/>
    </source>
</evidence>
<dbReference type="GO" id="GO:0006520">
    <property type="term" value="P:amino acid metabolic process"/>
    <property type="evidence" value="ECO:0007669"/>
    <property type="project" value="TreeGrafter"/>
</dbReference>
<dbReference type="Gene3D" id="3.40.640.10">
    <property type="entry name" value="Type I PLP-dependent aspartate aminotransferase-like (Major domain)"/>
    <property type="match status" value="1"/>
</dbReference>
<dbReference type="GO" id="GO:0008483">
    <property type="term" value="F:transaminase activity"/>
    <property type="evidence" value="ECO:0007669"/>
    <property type="project" value="TreeGrafter"/>
</dbReference>
<dbReference type="CDD" id="cd00609">
    <property type="entry name" value="AAT_like"/>
    <property type="match status" value="1"/>
</dbReference>
<evidence type="ECO:0000259" key="3">
    <source>
        <dbReference type="Pfam" id="PF00155"/>
    </source>
</evidence>
<comment type="caution">
    <text evidence="4">The sequence shown here is derived from an EMBL/GenBank/DDBJ whole genome shotgun (WGS) entry which is preliminary data.</text>
</comment>
<dbReference type="AlphaFoldDB" id="A0A427XJ68"/>
<reference evidence="4 5" key="1">
    <citation type="submission" date="2018-11" db="EMBL/GenBank/DDBJ databases">
        <title>Genome sequence of Apiotrichum porosum DSM 27194.</title>
        <authorList>
            <person name="Aliyu H."/>
            <person name="Gorte O."/>
            <person name="Ochsenreither K."/>
        </authorList>
    </citation>
    <scope>NUCLEOTIDE SEQUENCE [LARGE SCALE GENOMIC DNA]</scope>
    <source>
        <strain evidence="4 5">DSM 27194</strain>
    </source>
</reference>
<dbReference type="InterPro" id="IPR015424">
    <property type="entry name" value="PyrdxlP-dep_Trfase"/>
</dbReference>
<dbReference type="PANTHER" id="PTHR43795:SF39">
    <property type="entry name" value="AMINOTRANSFERASE CLASS I_CLASSII DOMAIN-CONTAINING PROTEIN"/>
    <property type="match status" value="1"/>
</dbReference>
<proteinExistence type="predicted"/>
<dbReference type="InterPro" id="IPR015421">
    <property type="entry name" value="PyrdxlP-dep_Trfase_major"/>
</dbReference>
<accession>A0A427XJ68</accession>
<dbReference type="Gene3D" id="3.90.1150.10">
    <property type="entry name" value="Aspartate Aminotransferase, domain 1"/>
    <property type="match status" value="1"/>
</dbReference>
<dbReference type="GO" id="GO:0030170">
    <property type="term" value="F:pyridoxal phosphate binding"/>
    <property type="evidence" value="ECO:0007669"/>
    <property type="project" value="InterPro"/>
</dbReference>
<feature type="region of interest" description="Disordered" evidence="2">
    <location>
        <begin position="1"/>
        <end position="21"/>
    </location>
</feature>
<evidence type="ECO:0000313" key="5">
    <source>
        <dbReference type="Proteomes" id="UP000279236"/>
    </source>
</evidence>
<dbReference type="PRINTS" id="PR00753">
    <property type="entry name" value="ACCSYNTHASE"/>
</dbReference>
<dbReference type="PANTHER" id="PTHR43795">
    <property type="entry name" value="BIFUNCTIONAL ASPARTATE AMINOTRANSFERASE AND GLUTAMATE/ASPARTATE-PREPHENATE AMINOTRANSFERASE-RELATED"/>
    <property type="match status" value="1"/>
</dbReference>
<feature type="compositionally biased region" description="Low complexity" evidence="2">
    <location>
        <begin position="62"/>
        <end position="76"/>
    </location>
</feature>
<evidence type="ECO:0000256" key="2">
    <source>
        <dbReference type="SAM" id="MobiDB-lite"/>
    </source>
</evidence>
<organism evidence="4 5">
    <name type="scientific">Apiotrichum porosum</name>
    <dbReference type="NCBI Taxonomy" id="105984"/>
    <lineage>
        <taxon>Eukaryota</taxon>
        <taxon>Fungi</taxon>
        <taxon>Dikarya</taxon>
        <taxon>Basidiomycota</taxon>
        <taxon>Agaricomycotina</taxon>
        <taxon>Tremellomycetes</taxon>
        <taxon>Trichosporonales</taxon>
        <taxon>Trichosporonaceae</taxon>
        <taxon>Apiotrichum</taxon>
    </lineage>
</organism>
<dbReference type="STRING" id="105984.A0A427XJ68"/>
<keyword evidence="5" id="KW-1185">Reference proteome</keyword>
<keyword evidence="1" id="KW-0663">Pyridoxal phosphate</keyword>
<feature type="compositionally biased region" description="Polar residues" evidence="2">
    <location>
        <begin position="1"/>
        <end position="13"/>
    </location>
</feature>
<dbReference type="GeneID" id="39586411"/>
<feature type="domain" description="Aminotransferase class I/classII large" evidence="3">
    <location>
        <begin position="181"/>
        <end position="531"/>
    </location>
</feature>
<dbReference type="InterPro" id="IPR015422">
    <property type="entry name" value="PyrdxlP-dep_Trfase_small"/>
</dbReference>
<dbReference type="OrthoDB" id="7042322at2759"/>
<evidence type="ECO:0000313" key="4">
    <source>
        <dbReference type="EMBL" id="RSH78945.1"/>
    </source>
</evidence>
<dbReference type="EMBL" id="RSCE01000011">
    <property type="protein sequence ID" value="RSH78945.1"/>
    <property type="molecule type" value="Genomic_DNA"/>
</dbReference>
<dbReference type="SUPFAM" id="SSF53383">
    <property type="entry name" value="PLP-dependent transferases"/>
    <property type="match status" value="1"/>
</dbReference>
<feature type="region of interest" description="Disordered" evidence="2">
    <location>
        <begin position="53"/>
        <end position="109"/>
    </location>
</feature>
<dbReference type="InterPro" id="IPR004839">
    <property type="entry name" value="Aminotransferase_I/II_large"/>
</dbReference>
<name>A0A427XJ68_9TREE</name>
<dbReference type="InterPro" id="IPR050478">
    <property type="entry name" value="Ethylene_sulfur-biosynth"/>
</dbReference>
<dbReference type="RefSeq" id="XP_028474092.1">
    <property type="nucleotide sequence ID" value="XM_028617629.1"/>
</dbReference>